<dbReference type="EC" id="2.1.1.199" evidence="6"/>
<comment type="subcellular location">
    <subcellularLocation>
        <location evidence="6">Cytoplasm</location>
    </subcellularLocation>
</comment>
<evidence type="ECO:0000256" key="3">
    <source>
        <dbReference type="ARBA" id="ARBA00022603"/>
    </source>
</evidence>
<sequence length="303" mass="33264">MSSIEGHRAVLLHEVVENLCIQESDVVVDATLGGAGHARAIAKQLGNDGVFVGFDLDESAIERTGEVLQDLRKPTIHLINANFRDLSAELSKLGITRINKAVFDLGWSGYQLEAGRGFSFLKDEPLSMSYSTLSPSAALTAATIVNKWEEENIADVIFGWGEEHYSRRIAKKIVEQRAKSPIGTSLELAGIIRAAVPPAYRYGRIHPATRTFQALRIAVNDEIGALKEGLLAAWNQLVAGGRIAVISFHSIEDREVKTQFLLWEKAGEGKRITHKPICAGNEELGINPRARSAKLRVIEKIIH</sequence>
<comment type="catalytic activity">
    <reaction evidence="6">
        <text>cytidine(1402) in 16S rRNA + S-adenosyl-L-methionine = N(4)-methylcytidine(1402) in 16S rRNA + S-adenosyl-L-homocysteine + H(+)</text>
        <dbReference type="Rhea" id="RHEA:42928"/>
        <dbReference type="Rhea" id="RHEA-COMP:10286"/>
        <dbReference type="Rhea" id="RHEA-COMP:10287"/>
        <dbReference type="ChEBI" id="CHEBI:15378"/>
        <dbReference type="ChEBI" id="CHEBI:57856"/>
        <dbReference type="ChEBI" id="CHEBI:59789"/>
        <dbReference type="ChEBI" id="CHEBI:74506"/>
        <dbReference type="ChEBI" id="CHEBI:82748"/>
        <dbReference type="EC" id="2.1.1.199"/>
    </reaction>
</comment>
<accession>A0A1F6DD22</accession>
<dbReference type="SUPFAM" id="SSF53335">
    <property type="entry name" value="S-adenosyl-L-methionine-dependent methyltransferases"/>
    <property type="match status" value="1"/>
</dbReference>
<keyword evidence="3 6" id="KW-0489">Methyltransferase</keyword>
<dbReference type="PIRSF" id="PIRSF004486">
    <property type="entry name" value="MraW"/>
    <property type="match status" value="1"/>
</dbReference>
<gene>
    <name evidence="6" type="primary">rsmH</name>
    <name evidence="7" type="ORF">A3C86_02570</name>
</gene>
<name>A0A1F6DD22_9BACT</name>
<comment type="function">
    <text evidence="6">Specifically methylates the N4 position of cytidine in position 1402 (C1402) of 16S rRNA.</text>
</comment>
<dbReference type="Gene3D" id="1.10.150.170">
    <property type="entry name" value="Putative methyltransferase TM0872, insert domain"/>
    <property type="match status" value="1"/>
</dbReference>
<feature type="binding site" evidence="6">
    <location>
        <begin position="35"/>
        <end position="37"/>
    </location>
    <ligand>
        <name>S-adenosyl-L-methionine</name>
        <dbReference type="ChEBI" id="CHEBI:59789"/>
    </ligand>
</feature>
<evidence type="ECO:0000256" key="2">
    <source>
        <dbReference type="ARBA" id="ARBA00022552"/>
    </source>
</evidence>
<keyword evidence="5 6" id="KW-0949">S-adenosyl-L-methionine</keyword>
<feature type="binding site" evidence="6">
    <location>
        <position position="83"/>
    </location>
    <ligand>
        <name>S-adenosyl-L-methionine</name>
        <dbReference type="ChEBI" id="CHEBI:59789"/>
    </ligand>
</feature>
<dbReference type="GO" id="GO:0005737">
    <property type="term" value="C:cytoplasm"/>
    <property type="evidence" value="ECO:0007669"/>
    <property type="project" value="UniProtKB-SubCell"/>
</dbReference>
<dbReference type="GO" id="GO:0071424">
    <property type="term" value="F:rRNA (cytosine-N4-)-methyltransferase activity"/>
    <property type="evidence" value="ECO:0007669"/>
    <property type="project" value="UniProtKB-UniRule"/>
</dbReference>
<dbReference type="PANTHER" id="PTHR11265:SF0">
    <property type="entry name" value="12S RRNA N4-METHYLCYTIDINE METHYLTRANSFERASE"/>
    <property type="match status" value="1"/>
</dbReference>
<evidence type="ECO:0000313" key="8">
    <source>
        <dbReference type="Proteomes" id="UP000178042"/>
    </source>
</evidence>
<dbReference type="NCBIfam" id="TIGR00006">
    <property type="entry name" value="16S rRNA (cytosine(1402)-N(4))-methyltransferase RsmH"/>
    <property type="match status" value="1"/>
</dbReference>
<dbReference type="InterPro" id="IPR002903">
    <property type="entry name" value="RsmH"/>
</dbReference>
<keyword evidence="2 6" id="KW-0698">rRNA processing</keyword>
<comment type="caution">
    <text evidence="7">The sequence shown here is derived from an EMBL/GenBank/DDBJ whole genome shotgun (WGS) entry which is preliminary data.</text>
</comment>
<dbReference type="EMBL" id="MFLD01000032">
    <property type="protein sequence ID" value="OGG58912.1"/>
    <property type="molecule type" value="Genomic_DNA"/>
</dbReference>
<dbReference type="PANTHER" id="PTHR11265">
    <property type="entry name" value="S-ADENOSYL-METHYLTRANSFERASE MRAW"/>
    <property type="match status" value="1"/>
</dbReference>
<reference evidence="7 8" key="1">
    <citation type="journal article" date="2016" name="Nat. Commun.">
        <title>Thousands of microbial genomes shed light on interconnected biogeochemical processes in an aquifer system.</title>
        <authorList>
            <person name="Anantharaman K."/>
            <person name="Brown C.T."/>
            <person name="Hug L.A."/>
            <person name="Sharon I."/>
            <person name="Castelle C.J."/>
            <person name="Probst A.J."/>
            <person name="Thomas B.C."/>
            <person name="Singh A."/>
            <person name="Wilkins M.J."/>
            <person name="Karaoz U."/>
            <person name="Brodie E.L."/>
            <person name="Williams K.H."/>
            <person name="Hubbard S.S."/>
            <person name="Banfield J.F."/>
        </authorList>
    </citation>
    <scope>NUCLEOTIDE SEQUENCE [LARGE SCALE GENOMIC DNA]</scope>
</reference>
<keyword evidence="4 6" id="KW-0808">Transferase</keyword>
<evidence type="ECO:0000256" key="6">
    <source>
        <dbReference type="HAMAP-Rule" id="MF_01007"/>
    </source>
</evidence>
<evidence type="ECO:0000313" key="7">
    <source>
        <dbReference type="EMBL" id="OGG58912.1"/>
    </source>
</evidence>
<dbReference type="AlphaFoldDB" id="A0A1F6DD22"/>
<evidence type="ECO:0000256" key="4">
    <source>
        <dbReference type="ARBA" id="ARBA00022679"/>
    </source>
</evidence>
<dbReference type="Gene3D" id="3.40.50.150">
    <property type="entry name" value="Vaccinia Virus protein VP39"/>
    <property type="match status" value="1"/>
</dbReference>
<dbReference type="GO" id="GO:0070475">
    <property type="term" value="P:rRNA base methylation"/>
    <property type="evidence" value="ECO:0007669"/>
    <property type="project" value="UniProtKB-UniRule"/>
</dbReference>
<feature type="binding site" evidence="6">
    <location>
        <position position="111"/>
    </location>
    <ligand>
        <name>S-adenosyl-L-methionine</name>
        <dbReference type="ChEBI" id="CHEBI:59789"/>
    </ligand>
</feature>
<keyword evidence="6" id="KW-0963">Cytoplasm</keyword>
<dbReference type="SUPFAM" id="SSF81799">
    <property type="entry name" value="Putative methyltransferase TM0872, insert domain"/>
    <property type="match status" value="1"/>
</dbReference>
<feature type="binding site" evidence="6">
    <location>
        <position position="104"/>
    </location>
    <ligand>
        <name>S-adenosyl-L-methionine</name>
        <dbReference type="ChEBI" id="CHEBI:59789"/>
    </ligand>
</feature>
<comment type="similarity">
    <text evidence="1 6">Belongs to the methyltransferase superfamily. RsmH family.</text>
</comment>
<organism evidence="7 8">
    <name type="scientific">Candidatus Kaiserbacteria bacterium RIFCSPHIGHO2_02_FULL_49_16</name>
    <dbReference type="NCBI Taxonomy" id="1798490"/>
    <lineage>
        <taxon>Bacteria</taxon>
        <taxon>Candidatus Kaiseribacteriota</taxon>
    </lineage>
</organism>
<evidence type="ECO:0000256" key="5">
    <source>
        <dbReference type="ARBA" id="ARBA00022691"/>
    </source>
</evidence>
<dbReference type="Pfam" id="PF01795">
    <property type="entry name" value="Methyltransf_5"/>
    <property type="match status" value="1"/>
</dbReference>
<dbReference type="Proteomes" id="UP000178042">
    <property type="component" value="Unassembled WGS sequence"/>
</dbReference>
<dbReference type="HAMAP" id="MF_01007">
    <property type="entry name" value="16SrRNA_methyltr_H"/>
    <property type="match status" value="1"/>
</dbReference>
<evidence type="ECO:0000256" key="1">
    <source>
        <dbReference type="ARBA" id="ARBA00010396"/>
    </source>
</evidence>
<proteinExistence type="inferred from homology"/>
<feature type="binding site" evidence="6">
    <location>
        <position position="55"/>
    </location>
    <ligand>
        <name>S-adenosyl-L-methionine</name>
        <dbReference type="ChEBI" id="CHEBI:59789"/>
    </ligand>
</feature>
<dbReference type="InterPro" id="IPR029063">
    <property type="entry name" value="SAM-dependent_MTases_sf"/>
</dbReference>
<dbReference type="InterPro" id="IPR023397">
    <property type="entry name" value="SAM-dep_MeTrfase_MraW_recog"/>
</dbReference>
<protein>
    <recommendedName>
        <fullName evidence="6">Ribosomal RNA small subunit methyltransferase H</fullName>
        <ecNumber evidence="6">2.1.1.199</ecNumber>
    </recommendedName>
    <alternativeName>
        <fullName evidence="6">16S rRNA m(4)C1402 methyltransferase</fullName>
    </alternativeName>
    <alternativeName>
        <fullName evidence="6">rRNA (cytosine-N(4)-)-methyltransferase RsmH</fullName>
    </alternativeName>
</protein>